<evidence type="ECO:0000313" key="2">
    <source>
        <dbReference type="Proteomes" id="UP000053815"/>
    </source>
</evidence>
<sequence length="120" mass="13633">MYSVPSNAGFVCNAALQKDIILGCIPGRFIAENDMIHQLIMKDAQRKWSIAKQQRADPTFYRLDSDNELLLNQKKAYNRVNLKYLKKVLVKFGLPRPLVKCINKLMGGNVIRITSLVLSP</sequence>
<protein>
    <submittedName>
        <fullName evidence="1">Uncharacterized protein</fullName>
    </submittedName>
</protein>
<accession>A0A0C9LY06</accession>
<reference evidence="1" key="1">
    <citation type="submission" date="2014-09" db="EMBL/GenBank/DDBJ databases">
        <title>Draft genome sequence of an oleaginous Mucoromycotina fungus Mucor ambiguus NBRC6742.</title>
        <authorList>
            <person name="Takeda I."/>
            <person name="Yamane N."/>
            <person name="Morita T."/>
            <person name="Tamano K."/>
            <person name="Machida M."/>
            <person name="Baker S."/>
            <person name="Koike H."/>
        </authorList>
    </citation>
    <scope>NUCLEOTIDE SEQUENCE</scope>
    <source>
        <strain evidence="1">NBRC 6742</strain>
    </source>
</reference>
<organism evidence="1">
    <name type="scientific">Mucor ambiguus</name>
    <dbReference type="NCBI Taxonomy" id="91626"/>
    <lineage>
        <taxon>Eukaryota</taxon>
        <taxon>Fungi</taxon>
        <taxon>Fungi incertae sedis</taxon>
        <taxon>Mucoromycota</taxon>
        <taxon>Mucoromycotina</taxon>
        <taxon>Mucoromycetes</taxon>
        <taxon>Mucorales</taxon>
        <taxon>Mucorineae</taxon>
        <taxon>Mucoraceae</taxon>
        <taxon>Mucor</taxon>
    </lineage>
</organism>
<gene>
    <name evidence="1" type="ORF">MAM1_0371d10118</name>
</gene>
<dbReference type="AlphaFoldDB" id="A0A0C9LY06"/>
<dbReference type="Proteomes" id="UP000053815">
    <property type="component" value="Unassembled WGS sequence"/>
</dbReference>
<name>A0A0C9LY06_9FUNG</name>
<evidence type="ECO:0000313" key="1">
    <source>
        <dbReference type="EMBL" id="GAN10575.1"/>
    </source>
</evidence>
<keyword evidence="2" id="KW-1185">Reference proteome</keyword>
<proteinExistence type="predicted"/>
<dbReference type="EMBL" id="DF836660">
    <property type="protein sequence ID" value="GAN10575.1"/>
    <property type="molecule type" value="Genomic_DNA"/>
</dbReference>